<dbReference type="Pfam" id="PF14219">
    <property type="entry name" value="DUF4328"/>
    <property type="match status" value="1"/>
</dbReference>
<proteinExistence type="predicted"/>
<accession>A0A4U0ZCZ0</accession>
<sequence>MEMSDNKKEFKDPSNLIAWIKYFLCFQVVLAFVAIGSNLMEYQLLTDFQNGVYFSQEMAVADAEANDMRQAVIAFSYLGVFVVSGILILKWIYRANQNARQFGAKDMAFSPGWSIGFYFIPIVSLWKPYQAMKEIWQASQNPSNWPVEKVSSILGIWWFFWIANSVVGQAVFRMSRRAEEISEIMNVNLVSQASEVISIPLALVTWLLIKKVSAAQLAMRDQTSEQQETDEVSDLEPAK</sequence>
<name>A0A4U0ZCZ0_9ALTE</name>
<reference evidence="3 4" key="1">
    <citation type="submission" date="2019-04" db="EMBL/GenBank/DDBJ databases">
        <title>Alteromonas portus sp. nov., an alginate lyase-excreting marine bacterium.</title>
        <authorList>
            <person name="Huang H."/>
            <person name="Mo K."/>
            <person name="Bao S."/>
        </authorList>
    </citation>
    <scope>NUCLEOTIDE SEQUENCE [LARGE SCALE GENOMIC DNA]</scope>
    <source>
        <strain evidence="3 4">HB161718</strain>
    </source>
</reference>
<organism evidence="3 4">
    <name type="scientific">Alteromonas portus</name>
    <dbReference type="NCBI Taxonomy" id="2565549"/>
    <lineage>
        <taxon>Bacteria</taxon>
        <taxon>Pseudomonadati</taxon>
        <taxon>Pseudomonadota</taxon>
        <taxon>Gammaproteobacteria</taxon>
        <taxon>Alteromonadales</taxon>
        <taxon>Alteromonadaceae</taxon>
        <taxon>Alteromonas/Salinimonas group</taxon>
        <taxon>Alteromonas</taxon>
    </lineage>
</organism>
<feature type="transmembrane region" description="Helical" evidence="1">
    <location>
        <begin position="150"/>
        <end position="172"/>
    </location>
</feature>
<evidence type="ECO:0000256" key="1">
    <source>
        <dbReference type="SAM" id="Phobius"/>
    </source>
</evidence>
<feature type="transmembrane region" description="Helical" evidence="1">
    <location>
        <begin position="71"/>
        <end position="93"/>
    </location>
</feature>
<feature type="domain" description="DUF4328" evidence="2">
    <location>
        <begin position="61"/>
        <end position="213"/>
    </location>
</feature>
<dbReference type="EMBL" id="SWCO01000003">
    <property type="protein sequence ID" value="TKB03727.1"/>
    <property type="molecule type" value="Genomic_DNA"/>
</dbReference>
<keyword evidence="1" id="KW-1133">Transmembrane helix</keyword>
<feature type="transmembrane region" description="Helical" evidence="1">
    <location>
        <begin position="20"/>
        <end position="40"/>
    </location>
</feature>
<evidence type="ECO:0000313" key="4">
    <source>
        <dbReference type="Proteomes" id="UP000305471"/>
    </source>
</evidence>
<dbReference type="InterPro" id="IPR025565">
    <property type="entry name" value="DUF4328"/>
</dbReference>
<keyword evidence="1" id="KW-0472">Membrane</keyword>
<keyword evidence="1" id="KW-0812">Transmembrane</keyword>
<feature type="transmembrane region" description="Helical" evidence="1">
    <location>
        <begin position="113"/>
        <end position="130"/>
    </location>
</feature>
<keyword evidence="4" id="KW-1185">Reference proteome</keyword>
<dbReference type="Proteomes" id="UP000305471">
    <property type="component" value="Unassembled WGS sequence"/>
</dbReference>
<evidence type="ECO:0000259" key="2">
    <source>
        <dbReference type="Pfam" id="PF14219"/>
    </source>
</evidence>
<feature type="transmembrane region" description="Helical" evidence="1">
    <location>
        <begin position="184"/>
        <end position="209"/>
    </location>
</feature>
<protein>
    <submittedName>
        <fullName evidence="3">DUF4328 domain-containing protein</fullName>
    </submittedName>
</protein>
<comment type="caution">
    <text evidence="3">The sequence shown here is derived from an EMBL/GenBank/DDBJ whole genome shotgun (WGS) entry which is preliminary data.</text>
</comment>
<evidence type="ECO:0000313" key="3">
    <source>
        <dbReference type="EMBL" id="TKB03727.1"/>
    </source>
</evidence>
<gene>
    <name evidence="3" type="ORF">E5672_06475</name>
</gene>
<dbReference type="AlphaFoldDB" id="A0A4U0ZCZ0"/>
<dbReference type="OrthoDB" id="4174975at2"/>